<protein>
    <recommendedName>
        <fullName evidence="4">DUF3035 domain-containing protein</fullName>
    </recommendedName>
</protein>
<dbReference type="EMBL" id="JBHTMU010000004">
    <property type="protein sequence ID" value="MFD1341420.1"/>
    <property type="molecule type" value="Genomic_DNA"/>
</dbReference>
<gene>
    <name evidence="2" type="ORF">ACFQ4E_03220</name>
</gene>
<dbReference type="Proteomes" id="UP001597135">
    <property type="component" value="Unassembled WGS sequence"/>
</dbReference>
<reference evidence="3" key="1">
    <citation type="journal article" date="2019" name="Int. J. Syst. Evol. Microbiol.">
        <title>The Global Catalogue of Microorganisms (GCM) 10K type strain sequencing project: providing services to taxonomists for standard genome sequencing and annotation.</title>
        <authorList>
            <consortium name="The Broad Institute Genomics Platform"/>
            <consortium name="The Broad Institute Genome Sequencing Center for Infectious Disease"/>
            <person name="Wu L."/>
            <person name="Ma J."/>
        </authorList>
    </citation>
    <scope>NUCLEOTIDE SEQUENCE [LARGE SCALE GENOMIC DNA]</scope>
    <source>
        <strain evidence="3">CCUG 62953</strain>
    </source>
</reference>
<organism evidence="2 3">
    <name type="scientific">Litorisediminicola beolgyonensis</name>
    <dbReference type="NCBI Taxonomy" id="1173614"/>
    <lineage>
        <taxon>Bacteria</taxon>
        <taxon>Pseudomonadati</taxon>
        <taxon>Pseudomonadota</taxon>
        <taxon>Alphaproteobacteria</taxon>
        <taxon>Rhodobacterales</taxon>
        <taxon>Paracoccaceae</taxon>
        <taxon>Litorisediminicola</taxon>
    </lineage>
</organism>
<keyword evidence="3" id="KW-1185">Reference proteome</keyword>
<evidence type="ECO:0000313" key="2">
    <source>
        <dbReference type="EMBL" id="MFD1341420.1"/>
    </source>
</evidence>
<comment type="caution">
    <text evidence="2">The sequence shown here is derived from an EMBL/GenBank/DDBJ whole genome shotgun (WGS) entry which is preliminary data.</text>
</comment>
<evidence type="ECO:0000313" key="3">
    <source>
        <dbReference type="Proteomes" id="UP001597135"/>
    </source>
</evidence>
<name>A0ABW3ZDZ5_9RHOB</name>
<evidence type="ECO:0000256" key="1">
    <source>
        <dbReference type="SAM" id="MobiDB-lite"/>
    </source>
</evidence>
<proteinExistence type="predicted"/>
<sequence>MRLWPARRGGALATALALTLAACTQFPELDAARSADVANAPWPDLVPIETLLAGPPPRATEAETASVSARAAELRARAARLQAPVVDAATKARMRRGVSRPVADPSQTG</sequence>
<accession>A0ABW3ZDZ5</accession>
<dbReference type="RefSeq" id="WP_386801478.1">
    <property type="nucleotide sequence ID" value="NZ_JBHTMU010000004.1"/>
</dbReference>
<feature type="region of interest" description="Disordered" evidence="1">
    <location>
        <begin position="90"/>
        <end position="109"/>
    </location>
</feature>
<dbReference type="PROSITE" id="PS51257">
    <property type="entry name" value="PROKAR_LIPOPROTEIN"/>
    <property type="match status" value="1"/>
</dbReference>
<evidence type="ECO:0008006" key="4">
    <source>
        <dbReference type="Google" id="ProtNLM"/>
    </source>
</evidence>